<evidence type="ECO:0000256" key="12">
    <source>
        <dbReference type="SAM" id="Phobius"/>
    </source>
</evidence>
<dbReference type="InterPro" id="IPR050083">
    <property type="entry name" value="HtpX_protease"/>
</dbReference>
<keyword evidence="7" id="KW-0862">Zinc</keyword>
<evidence type="ECO:0000313" key="14">
    <source>
        <dbReference type="EMBL" id="EIM63023.1"/>
    </source>
</evidence>
<dbReference type="PROSITE" id="PS50293">
    <property type="entry name" value="TPR_REGION"/>
    <property type="match status" value="1"/>
</dbReference>
<feature type="transmembrane region" description="Helical" evidence="12">
    <location>
        <begin position="319"/>
        <end position="337"/>
    </location>
</feature>
<keyword evidence="10 12" id="KW-0472">Membrane</keyword>
<feature type="transmembrane region" description="Helical" evidence="12">
    <location>
        <begin position="190"/>
        <end position="208"/>
    </location>
</feature>
<dbReference type="STRING" id="879212.DespoDRAFT_01052"/>
<feature type="domain" description="Peptidase M48" evidence="13">
    <location>
        <begin position="223"/>
        <end position="432"/>
    </location>
</feature>
<dbReference type="InterPro" id="IPR019734">
    <property type="entry name" value="TPR_rpt"/>
</dbReference>
<organism evidence="14 15">
    <name type="scientific">Desulfobacter postgatei 2ac9</name>
    <dbReference type="NCBI Taxonomy" id="879212"/>
    <lineage>
        <taxon>Bacteria</taxon>
        <taxon>Pseudomonadati</taxon>
        <taxon>Thermodesulfobacteriota</taxon>
        <taxon>Desulfobacteria</taxon>
        <taxon>Desulfobacterales</taxon>
        <taxon>Desulfobacteraceae</taxon>
        <taxon>Desulfobacter</taxon>
    </lineage>
</organism>
<keyword evidence="8 12" id="KW-1133">Transmembrane helix</keyword>
<dbReference type="PANTHER" id="PTHR43221:SF2">
    <property type="entry name" value="PROTEASE HTPX HOMOLOG"/>
    <property type="match status" value="1"/>
</dbReference>
<feature type="transmembrane region" description="Helical" evidence="12">
    <location>
        <begin position="440"/>
        <end position="462"/>
    </location>
</feature>
<evidence type="ECO:0000256" key="8">
    <source>
        <dbReference type="ARBA" id="ARBA00022989"/>
    </source>
</evidence>
<evidence type="ECO:0000256" key="9">
    <source>
        <dbReference type="ARBA" id="ARBA00023049"/>
    </source>
</evidence>
<feature type="transmembrane region" description="Helical" evidence="12">
    <location>
        <begin position="296"/>
        <end position="314"/>
    </location>
</feature>
<feature type="transmembrane region" description="Helical" evidence="12">
    <location>
        <begin position="71"/>
        <end position="91"/>
    </location>
</feature>
<dbReference type="PROSITE" id="PS50005">
    <property type="entry name" value="TPR"/>
    <property type="match status" value="1"/>
</dbReference>
<keyword evidence="11" id="KW-0802">TPR repeat</keyword>
<dbReference type="InterPro" id="IPR001915">
    <property type="entry name" value="Peptidase_M48"/>
</dbReference>
<dbReference type="Proteomes" id="UP000005778">
    <property type="component" value="Chromosome"/>
</dbReference>
<dbReference type="HOGENOM" id="CLU_030786_0_0_7"/>
<accession>I5B0L0</accession>
<evidence type="ECO:0000259" key="13">
    <source>
        <dbReference type="Pfam" id="PF01435"/>
    </source>
</evidence>
<comment type="cofactor">
    <cofactor evidence="1">
        <name>Zn(2+)</name>
        <dbReference type="ChEBI" id="CHEBI:29105"/>
    </cofactor>
</comment>
<name>I5B0L0_9BACT</name>
<proteinExistence type="predicted"/>
<sequence length="614" mass="69950">MFSNFIYFLAALVIYTTSELFDKPSGFDPGAIGFCLLSTAAFALVCRIYFNRLSRLGQALPAQEIDQRVNTAVSRLSISALVLFAVNIYGFRVNHLLSGVAIFEWMPTLGALLFLGLFLFYLLLIWNFAYQIQKRFFTVSLTKKSFILSNVAFCLPAMLPWFFLSLLADCLGLLPFDGLNRFLNSTAGEVIYILFFVIFISVFGPVLIQRLWGCRPLKSGYDRQRIEKTCRMADLKYRDILVWNLFGGGMITAGVMGIVGRFRYILVTPALLACLDDDEIEGVVLHEIGHVYHQHMLFYLFFFAGFIACNFVFFEPLMLMIYLINPLYAGASFLGLSQDTAHAAVTCLVLIGLFVLYFRFVFGLFMRHFERQADLHIFKYTDSPSALISTFYKIASLSRQSIDKPNWHHFSIGRRIGFLEKCRMNPALIQSHHGKVKKMIAGYLLAVGVVFFLGYSLSYGGLNTSFTRFVAGKILSRQLELDPNNSDLYVQVGDFYYDARQYEKAMVAYENVLTIDPVNLHALNNLAWLLATCPDKSFRNAPRSLDLARRAVDIRKEAYILDTYAEALYLNNHKRQALAAAKQALEISTQRKQYYEDQVTRFEKALQKSLSDKV</sequence>
<evidence type="ECO:0000313" key="15">
    <source>
        <dbReference type="Proteomes" id="UP000005778"/>
    </source>
</evidence>
<feature type="transmembrane region" description="Helical" evidence="12">
    <location>
        <begin position="30"/>
        <end position="50"/>
    </location>
</feature>
<evidence type="ECO:0000256" key="2">
    <source>
        <dbReference type="ARBA" id="ARBA00022475"/>
    </source>
</evidence>
<feature type="transmembrane region" description="Helical" evidence="12">
    <location>
        <begin position="151"/>
        <end position="174"/>
    </location>
</feature>
<dbReference type="EMBL" id="CM001488">
    <property type="protein sequence ID" value="EIM63023.1"/>
    <property type="molecule type" value="Genomic_DNA"/>
</dbReference>
<gene>
    <name evidence="14" type="ORF">DespoDRAFT_01052</name>
</gene>
<evidence type="ECO:0000256" key="10">
    <source>
        <dbReference type="ARBA" id="ARBA00023136"/>
    </source>
</evidence>
<dbReference type="RefSeq" id="WP_004071914.1">
    <property type="nucleotide sequence ID" value="NZ_CM001488.1"/>
</dbReference>
<keyword evidence="15" id="KW-1185">Reference proteome</keyword>
<keyword evidence="4 12" id="KW-0812">Transmembrane</keyword>
<dbReference type="PANTHER" id="PTHR43221">
    <property type="entry name" value="PROTEASE HTPX"/>
    <property type="match status" value="1"/>
</dbReference>
<keyword evidence="3 14" id="KW-0645">Protease</keyword>
<feature type="transmembrane region" description="Helical" evidence="12">
    <location>
        <begin position="343"/>
        <end position="362"/>
    </location>
</feature>
<keyword evidence="6" id="KW-0378">Hydrolase</keyword>
<evidence type="ECO:0000256" key="3">
    <source>
        <dbReference type="ARBA" id="ARBA00022670"/>
    </source>
</evidence>
<dbReference type="GO" id="GO:0006508">
    <property type="term" value="P:proteolysis"/>
    <property type="evidence" value="ECO:0007669"/>
    <property type="project" value="UniProtKB-KW"/>
</dbReference>
<dbReference type="SUPFAM" id="SSF48452">
    <property type="entry name" value="TPR-like"/>
    <property type="match status" value="1"/>
</dbReference>
<dbReference type="Gene3D" id="3.30.2010.10">
    <property type="entry name" value="Metalloproteases ('zincins'), catalytic domain"/>
    <property type="match status" value="1"/>
</dbReference>
<evidence type="ECO:0000256" key="6">
    <source>
        <dbReference type="ARBA" id="ARBA00022801"/>
    </source>
</evidence>
<evidence type="ECO:0000256" key="4">
    <source>
        <dbReference type="ARBA" id="ARBA00022692"/>
    </source>
</evidence>
<evidence type="ECO:0000256" key="1">
    <source>
        <dbReference type="ARBA" id="ARBA00001947"/>
    </source>
</evidence>
<dbReference type="CDD" id="cd07345">
    <property type="entry name" value="M48A_Ste24p-like"/>
    <property type="match status" value="1"/>
</dbReference>
<dbReference type="GO" id="GO:0004222">
    <property type="term" value="F:metalloendopeptidase activity"/>
    <property type="evidence" value="ECO:0007669"/>
    <property type="project" value="InterPro"/>
</dbReference>
<dbReference type="Pfam" id="PF01435">
    <property type="entry name" value="Peptidase_M48"/>
    <property type="match status" value="1"/>
</dbReference>
<feature type="repeat" description="TPR" evidence="11">
    <location>
        <begin position="486"/>
        <end position="519"/>
    </location>
</feature>
<dbReference type="InterPro" id="IPR011990">
    <property type="entry name" value="TPR-like_helical_dom_sf"/>
</dbReference>
<feature type="transmembrane region" description="Helical" evidence="12">
    <location>
        <begin position="111"/>
        <end position="130"/>
    </location>
</feature>
<evidence type="ECO:0000256" key="7">
    <source>
        <dbReference type="ARBA" id="ARBA00022833"/>
    </source>
</evidence>
<dbReference type="Gene3D" id="1.25.40.10">
    <property type="entry name" value="Tetratricopeptide repeat domain"/>
    <property type="match status" value="1"/>
</dbReference>
<dbReference type="OrthoDB" id="255388at2"/>
<evidence type="ECO:0000256" key="11">
    <source>
        <dbReference type="PROSITE-ProRule" id="PRU00339"/>
    </source>
</evidence>
<dbReference type="eggNOG" id="COG0457">
    <property type="taxonomic scope" value="Bacteria"/>
</dbReference>
<dbReference type="eggNOG" id="COG0501">
    <property type="taxonomic scope" value="Bacteria"/>
</dbReference>
<dbReference type="GO" id="GO:0046872">
    <property type="term" value="F:metal ion binding"/>
    <property type="evidence" value="ECO:0007669"/>
    <property type="project" value="UniProtKB-KW"/>
</dbReference>
<feature type="transmembrane region" description="Helical" evidence="12">
    <location>
        <begin position="241"/>
        <end position="262"/>
    </location>
</feature>
<reference evidence="14 15" key="2">
    <citation type="submission" date="2012-02" db="EMBL/GenBank/DDBJ databases">
        <title>Improved High-Quality Draft sequence of Desulfobacter postgatei 2ac9.</title>
        <authorList>
            <consortium name="US DOE Joint Genome Institute"/>
            <person name="Lucas S."/>
            <person name="Han J."/>
            <person name="Lapidus A."/>
            <person name="Cheng J.-F."/>
            <person name="Goodwin L."/>
            <person name="Pitluck S."/>
            <person name="Peters L."/>
            <person name="Ovchinnikova G."/>
            <person name="Held B."/>
            <person name="Detter J.C."/>
            <person name="Han C."/>
            <person name="Tapia R."/>
            <person name="Land M."/>
            <person name="Hauser L."/>
            <person name="Kyrpides N."/>
            <person name="Ivanova N."/>
            <person name="Pagani I."/>
            <person name="Orellana R."/>
            <person name="Lovley D."/>
            <person name="Woyke T."/>
        </authorList>
    </citation>
    <scope>NUCLEOTIDE SEQUENCE [LARGE SCALE GENOMIC DNA]</scope>
    <source>
        <strain evidence="14 15">2ac9</strain>
    </source>
</reference>
<protein>
    <submittedName>
        <fullName evidence="14">Zn-dependent protease with chaperone function</fullName>
    </submittedName>
</protein>
<dbReference type="AlphaFoldDB" id="I5B0L0"/>
<reference evidence="14 15" key="1">
    <citation type="submission" date="2011-09" db="EMBL/GenBank/DDBJ databases">
        <authorList>
            <consortium name="US DOE Joint Genome Institute (JGI-PGF)"/>
            <person name="Lucas S."/>
            <person name="Han J."/>
            <person name="Lapidus A."/>
            <person name="Cheng J.-F."/>
            <person name="Goodwin L."/>
            <person name="Pitluck S."/>
            <person name="Peters L."/>
            <person name="Land M.L."/>
            <person name="Hauser L."/>
            <person name="Orellana R."/>
            <person name="Lovley D."/>
            <person name="Woyke T.J."/>
        </authorList>
    </citation>
    <scope>NUCLEOTIDE SEQUENCE [LARGE SCALE GENOMIC DNA]</scope>
    <source>
        <strain evidence="14 15">2ac9</strain>
    </source>
</reference>
<keyword evidence="9" id="KW-0482">Metalloprotease</keyword>
<keyword evidence="2" id="KW-1003">Cell membrane</keyword>
<keyword evidence="5" id="KW-0479">Metal-binding</keyword>
<evidence type="ECO:0000256" key="5">
    <source>
        <dbReference type="ARBA" id="ARBA00022723"/>
    </source>
</evidence>